<evidence type="ECO:0000256" key="6">
    <source>
        <dbReference type="ARBA" id="ARBA00034311"/>
    </source>
</evidence>
<keyword evidence="10" id="KW-1185">Reference proteome</keyword>
<proteinExistence type="inferred from homology"/>
<evidence type="ECO:0000313" key="9">
    <source>
        <dbReference type="EMBL" id="PHH82456.1"/>
    </source>
</evidence>
<evidence type="ECO:0000259" key="8">
    <source>
        <dbReference type="Pfam" id="PF03067"/>
    </source>
</evidence>
<dbReference type="PANTHER" id="PTHR36575">
    <property type="entry name" value="BINDING PROTEIN, PUTATIVE (AFU_ORTHOLOGUE AFUA_1G14430)-RELATED"/>
    <property type="match status" value="1"/>
</dbReference>
<accession>A0A2C5ZR23</accession>
<dbReference type="Gene3D" id="2.70.50.70">
    <property type="match status" value="1"/>
</dbReference>
<evidence type="ECO:0000256" key="2">
    <source>
        <dbReference type="ARBA" id="ARBA00022723"/>
    </source>
</evidence>
<evidence type="ECO:0000256" key="5">
    <source>
        <dbReference type="ARBA" id="ARBA00023180"/>
    </source>
</evidence>
<feature type="domain" description="Chitin-binding type-4" evidence="8">
    <location>
        <begin position="19"/>
        <end position="181"/>
    </location>
</feature>
<keyword evidence="7" id="KW-0732">Signal</keyword>
<comment type="similarity">
    <text evidence="6">Belongs to the polysaccharide monooxygenase AA13 family.</text>
</comment>
<gene>
    <name evidence="9" type="ORF">CDD82_5954</name>
</gene>
<evidence type="ECO:0000256" key="3">
    <source>
        <dbReference type="ARBA" id="ARBA00023008"/>
    </source>
</evidence>
<dbReference type="PANTHER" id="PTHR36575:SF2">
    <property type="entry name" value="CHITIN-BINDING TYPE-4 DOMAIN-CONTAINING PROTEIN-RELATED"/>
    <property type="match status" value="1"/>
</dbReference>
<keyword evidence="3" id="KW-0186">Copper</keyword>
<protein>
    <recommendedName>
        <fullName evidence="8">Chitin-binding type-4 domain-containing protein</fullName>
    </recommendedName>
</protein>
<comment type="cofactor">
    <cofactor evidence="1">
        <name>Cu(2+)</name>
        <dbReference type="ChEBI" id="CHEBI:29036"/>
    </cofactor>
</comment>
<feature type="signal peptide" evidence="7">
    <location>
        <begin position="1"/>
        <end position="18"/>
    </location>
</feature>
<organism evidence="9 10">
    <name type="scientific">Ophiocordyceps australis</name>
    <dbReference type="NCBI Taxonomy" id="1399860"/>
    <lineage>
        <taxon>Eukaryota</taxon>
        <taxon>Fungi</taxon>
        <taxon>Dikarya</taxon>
        <taxon>Ascomycota</taxon>
        <taxon>Pezizomycotina</taxon>
        <taxon>Sordariomycetes</taxon>
        <taxon>Hypocreomycetidae</taxon>
        <taxon>Hypocreales</taxon>
        <taxon>Ophiocordycipitaceae</taxon>
        <taxon>Ophiocordyceps</taxon>
    </lineage>
</organism>
<sequence length="185" mass="19845">MKTGALITIASCAAAVSAHGMIREPPARATGPAMVKACGRQAVASVNADDTIPLEDVVAPLPSCKLNLCRGATWQDNKSLLQLLSAGDIVNFQVDLAIPHEGPCNVSIVDTKTNSVIGQPLISFDSYADEKLARLPANNTNFDVVMPQLRQNQCKQPGRCVLQWFWVGTAARQTYESCVDFVMTA</sequence>
<dbReference type="Pfam" id="PF03067">
    <property type="entry name" value="LPMO_10"/>
    <property type="match status" value="1"/>
</dbReference>
<dbReference type="InterPro" id="IPR052282">
    <property type="entry name" value="Starch-active_LPMO"/>
</dbReference>
<evidence type="ECO:0000256" key="1">
    <source>
        <dbReference type="ARBA" id="ARBA00001973"/>
    </source>
</evidence>
<dbReference type="InterPro" id="IPR004302">
    <property type="entry name" value="Cellulose/chitin-bd_N"/>
</dbReference>
<evidence type="ECO:0000256" key="7">
    <source>
        <dbReference type="SAM" id="SignalP"/>
    </source>
</evidence>
<name>A0A2C5ZR23_9HYPO</name>
<evidence type="ECO:0000313" key="10">
    <source>
        <dbReference type="Proteomes" id="UP000224854"/>
    </source>
</evidence>
<dbReference type="AlphaFoldDB" id="A0A2C5ZR23"/>
<dbReference type="OrthoDB" id="120613at2759"/>
<evidence type="ECO:0000256" key="4">
    <source>
        <dbReference type="ARBA" id="ARBA00023157"/>
    </source>
</evidence>
<feature type="chain" id="PRO_5012428727" description="Chitin-binding type-4 domain-containing protein" evidence="7">
    <location>
        <begin position="19"/>
        <end position="185"/>
    </location>
</feature>
<comment type="caution">
    <text evidence="9">The sequence shown here is derived from an EMBL/GenBank/DDBJ whole genome shotgun (WGS) entry which is preliminary data.</text>
</comment>
<dbReference type="EMBL" id="NJEU01000058">
    <property type="protein sequence ID" value="PHH82456.1"/>
    <property type="molecule type" value="Genomic_DNA"/>
</dbReference>
<dbReference type="GO" id="GO:0046872">
    <property type="term" value="F:metal ion binding"/>
    <property type="evidence" value="ECO:0007669"/>
    <property type="project" value="UniProtKB-KW"/>
</dbReference>
<keyword evidence="4" id="KW-1015">Disulfide bond</keyword>
<keyword evidence="5" id="KW-0325">Glycoprotein</keyword>
<reference evidence="9 10" key="1">
    <citation type="submission" date="2017-06" db="EMBL/GenBank/DDBJ databases">
        <title>Ant-infecting Ophiocordyceps genomes reveal a high diversity of potential behavioral manipulation genes and a possible major role for enterotoxins.</title>
        <authorList>
            <person name="De Bekker C."/>
            <person name="Evans H.C."/>
            <person name="Brachmann A."/>
            <person name="Hughes D.P."/>
        </authorList>
    </citation>
    <scope>NUCLEOTIDE SEQUENCE [LARGE SCALE GENOMIC DNA]</scope>
    <source>
        <strain evidence="9 10">1348a</strain>
    </source>
</reference>
<keyword evidence="2" id="KW-0479">Metal-binding</keyword>
<dbReference type="Proteomes" id="UP000224854">
    <property type="component" value="Unassembled WGS sequence"/>
</dbReference>